<keyword evidence="5" id="KW-1185">Reference proteome</keyword>
<evidence type="ECO:0000313" key="4">
    <source>
        <dbReference type="EMBL" id="KIN11980.1"/>
    </source>
</evidence>
<protein>
    <recommendedName>
        <fullName evidence="6">RNA-binding protein</fullName>
    </recommendedName>
</protein>
<evidence type="ECO:0000313" key="5">
    <source>
        <dbReference type="Proteomes" id="UP000031977"/>
    </source>
</evidence>
<dbReference type="InterPro" id="IPR002509">
    <property type="entry name" value="NODB_dom"/>
</dbReference>
<comment type="caution">
    <text evidence="4">The sequence shown here is derived from an EMBL/GenBank/DDBJ whole genome shotgun (WGS) entry which is preliminary data.</text>
</comment>
<dbReference type="AlphaFoldDB" id="A0A0C3IAF8"/>
<evidence type="ECO:0000259" key="2">
    <source>
        <dbReference type="Pfam" id="PF01522"/>
    </source>
</evidence>
<feature type="domain" description="NodB homology" evidence="2">
    <location>
        <begin position="520"/>
        <end position="612"/>
    </location>
</feature>
<evidence type="ECO:0000259" key="3">
    <source>
        <dbReference type="Pfam" id="PF03537"/>
    </source>
</evidence>
<dbReference type="Pfam" id="PF03537">
    <property type="entry name" value="Glyco_hydro_114"/>
    <property type="match status" value="1"/>
</dbReference>
<organism evidence="4 5">
    <name type="scientific">Vibrio mytili</name>
    <dbReference type="NCBI Taxonomy" id="50718"/>
    <lineage>
        <taxon>Bacteria</taxon>
        <taxon>Pseudomonadati</taxon>
        <taxon>Pseudomonadota</taxon>
        <taxon>Gammaproteobacteria</taxon>
        <taxon>Vibrionales</taxon>
        <taxon>Vibrionaceae</taxon>
        <taxon>Vibrio</taxon>
    </lineage>
</organism>
<reference evidence="4 5" key="1">
    <citation type="submission" date="2015-01" db="EMBL/GenBank/DDBJ databases">
        <title>Draft genome of Vibrio mytili type strain CAIM 528.</title>
        <authorList>
            <person name="Gonzalez-Castillo A."/>
            <person name="Gomez-Gil B."/>
            <person name="Enciso-Ibarra J."/>
        </authorList>
    </citation>
    <scope>NUCLEOTIDE SEQUENCE [LARGE SCALE GENOMIC DNA]</scope>
    <source>
        <strain evidence="4 5">CAIM 528</strain>
    </source>
</reference>
<dbReference type="SUPFAM" id="SSF88713">
    <property type="entry name" value="Glycoside hydrolase/deacetylase"/>
    <property type="match status" value="1"/>
</dbReference>
<dbReference type="PANTHER" id="PTHR35882:SF2">
    <property type="entry name" value="PELA"/>
    <property type="match status" value="1"/>
</dbReference>
<dbReference type="STRING" id="50718.SU60_04235"/>
<dbReference type="EMBL" id="JXOK01000009">
    <property type="protein sequence ID" value="KIN11980.1"/>
    <property type="molecule type" value="Genomic_DNA"/>
</dbReference>
<name>A0A0C3IAF8_9VIBR</name>
<dbReference type="InterPro" id="IPR017853">
    <property type="entry name" value="GH"/>
</dbReference>
<dbReference type="Pfam" id="PF01522">
    <property type="entry name" value="Polysacc_deac_1"/>
    <property type="match status" value="1"/>
</dbReference>
<gene>
    <name evidence="4" type="ORF">SU60_04235</name>
</gene>
<evidence type="ECO:0008006" key="6">
    <source>
        <dbReference type="Google" id="ProtNLM"/>
    </source>
</evidence>
<feature type="signal peptide" evidence="1">
    <location>
        <begin position="1"/>
        <end position="18"/>
    </location>
</feature>
<dbReference type="GO" id="GO:0016810">
    <property type="term" value="F:hydrolase activity, acting on carbon-nitrogen (but not peptide) bonds"/>
    <property type="evidence" value="ECO:0007669"/>
    <property type="project" value="InterPro"/>
</dbReference>
<evidence type="ECO:0000256" key="1">
    <source>
        <dbReference type="SAM" id="SignalP"/>
    </source>
</evidence>
<dbReference type="InterPro" id="IPR013785">
    <property type="entry name" value="Aldolase_TIM"/>
</dbReference>
<dbReference type="Proteomes" id="UP000031977">
    <property type="component" value="Unassembled WGS sequence"/>
</dbReference>
<dbReference type="OrthoDB" id="7292394at2"/>
<keyword evidence="1" id="KW-0732">Signal</keyword>
<dbReference type="Gene3D" id="3.20.20.370">
    <property type="entry name" value="Glycoside hydrolase/deacetylase"/>
    <property type="match status" value="1"/>
</dbReference>
<dbReference type="PANTHER" id="PTHR35882">
    <property type="entry name" value="PELA"/>
    <property type="match status" value="1"/>
</dbReference>
<feature type="chain" id="PRO_5002175253" description="RNA-binding protein" evidence="1">
    <location>
        <begin position="19"/>
        <end position="904"/>
    </location>
</feature>
<proteinExistence type="predicted"/>
<dbReference type="CDD" id="cd10922">
    <property type="entry name" value="CE4_PelA_like_C"/>
    <property type="match status" value="1"/>
</dbReference>
<dbReference type="InterPro" id="IPR011330">
    <property type="entry name" value="Glyco_hydro/deAcase_b/a-brl"/>
</dbReference>
<feature type="domain" description="Glycoside-hydrolase family GH114 TIM-barrel" evidence="3">
    <location>
        <begin position="41"/>
        <end position="257"/>
    </location>
</feature>
<dbReference type="SUPFAM" id="SSF51445">
    <property type="entry name" value="(Trans)glycosidases"/>
    <property type="match status" value="1"/>
</dbReference>
<accession>A0A0C3IAF8</accession>
<dbReference type="InterPro" id="IPR004352">
    <property type="entry name" value="GH114_TIM-barrel"/>
</dbReference>
<dbReference type="Gene3D" id="3.20.20.70">
    <property type="entry name" value="Aldolase class I"/>
    <property type="match status" value="1"/>
</dbReference>
<dbReference type="GO" id="GO:0005975">
    <property type="term" value="P:carbohydrate metabolic process"/>
    <property type="evidence" value="ECO:0007669"/>
    <property type="project" value="InterPro"/>
</dbReference>
<sequence>MRSSIMICLLIGSFNAPAFGSIPPSIAFYYNQVDSVRELMNYDRVVVNPTLISPEQIATLQTSGTLVFAYLSVGEYGGATLPDSLRTASPFKNGNWNSHVMDLTSSNWQSYLLNQASSLTNQHFDGLFLDTLDSYTLLSQSDYDLSAQQSALTDILTALSDASNKPKLMFNRGFELLNSLSFKPYAVVAESLYHKYDPVSQEYSETSANDYKWLNNQLDLVKAKGIETIVIDYIPASRRADQKRAAQRLIDEKSTPYISDGLLYEFGISSVEPIARRILGLYESPEMNPAASSCHRNLAMPIEYLGYVPECVDIKSVSLNNLDISRYAGVIIWLDEGGFQKFPAVQSWLYQLIGSVPVLFINALPTDPKFLAKLGIQAREKLAGNIEQRKGKDWTARYYPVSFSEFDSSPAWQSNNSDIKTLVSFVDESGRESTLLFSALWGGAALSPMPMNYLANGQQSWAVDPFRLITETLSLPVIPAADITTESGQRILTSHIDGDGFGSKTWLPGTPIAGDVIYQQILRKYTLPVTVSVVVGDITNREITESKRYALTQSAQKIFSESNVEIASHTYSHPEYWYPDSGVQNAKQMASSTNVRDEIVKSTAYINAHLAPASKKVKLILWSGQSDPDQQALMVATNAHLLNVNGGNSYAVNGADDLSRVSAAIQWYPNAVQVYAPIANELSYTRQWTANYDGYRRVLETFDILGEPRRLKPISIYFNMYSAQYPASLQALKTVYDWVLSQATTPLFLSEYALRAKSLYETGIAKTLDGRWQITSSGVKSIRLADRLGYPTGVDLAGWNQAKDGKFLILKQPRTVFSTHQNDPKTVRLQSANGVLLKWQKSGSMINWSIQSHQPLELTIYGTQDCQSLTGEPLRKRVISNDSIHFHSSKSGVLSGTLRCVPLR</sequence>